<dbReference type="InterPro" id="IPR037360">
    <property type="entry name" value="COMMD9"/>
</dbReference>
<dbReference type="EMBL" id="KB298780">
    <property type="protein sequence ID" value="ELU08751.1"/>
    <property type="molecule type" value="Genomic_DNA"/>
</dbReference>
<dbReference type="EnsemblMetazoa" id="CapteT183930">
    <property type="protein sequence ID" value="CapteP183930"/>
    <property type="gene ID" value="CapteG183930"/>
</dbReference>
<dbReference type="Proteomes" id="UP000014760">
    <property type="component" value="Unassembled WGS sequence"/>
</dbReference>
<gene>
    <name evidence="2" type="ORF">CAPTEDRAFT_183930</name>
</gene>
<dbReference type="PANTHER" id="PTHR15663:SF4">
    <property type="entry name" value="COMM DOMAIN-CONTAINING PROTEIN 9"/>
    <property type="match status" value="1"/>
</dbReference>
<reference evidence="3" key="3">
    <citation type="submission" date="2015-06" db="UniProtKB">
        <authorList>
            <consortium name="EnsemblMetazoa"/>
        </authorList>
    </citation>
    <scope>IDENTIFICATION</scope>
</reference>
<name>R7UZA2_CAPTE</name>
<dbReference type="PANTHER" id="PTHR15663">
    <property type="entry name" value="COMM DOMAIN-CONTAINING PROTEIN 9"/>
    <property type="match status" value="1"/>
</dbReference>
<dbReference type="InterPro" id="IPR017920">
    <property type="entry name" value="COMM"/>
</dbReference>
<dbReference type="EMBL" id="AMQN01006616">
    <property type="status" value="NOT_ANNOTATED_CDS"/>
    <property type="molecule type" value="Genomic_DNA"/>
</dbReference>
<evidence type="ECO:0000313" key="2">
    <source>
        <dbReference type="EMBL" id="ELU08751.1"/>
    </source>
</evidence>
<dbReference type="OrthoDB" id="64318at2759"/>
<dbReference type="OMA" id="NTWLATI"/>
<accession>R7UZA2</accession>
<feature type="domain" description="COMM" evidence="1">
    <location>
        <begin position="51"/>
        <end position="124"/>
    </location>
</feature>
<proteinExistence type="predicted"/>
<reference evidence="2 4" key="2">
    <citation type="journal article" date="2013" name="Nature">
        <title>Insights into bilaterian evolution from three spiralian genomes.</title>
        <authorList>
            <person name="Simakov O."/>
            <person name="Marletaz F."/>
            <person name="Cho S.J."/>
            <person name="Edsinger-Gonzales E."/>
            <person name="Havlak P."/>
            <person name="Hellsten U."/>
            <person name="Kuo D.H."/>
            <person name="Larsson T."/>
            <person name="Lv J."/>
            <person name="Arendt D."/>
            <person name="Savage R."/>
            <person name="Osoegawa K."/>
            <person name="de Jong P."/>
            <person name="Grimwood J."/>
            <person name="Chapman J.A."/>
            <person name="Shapiro H."/>
            <person name="Aerts A."/>
            <person name="Otillar R.P."/>
            <person name="Terry A.Y."/>
            <person name="Boore J.L."/>
            <person name="Grigoriev I.V."/>
            <person name="Lindberg D.R."/>
            <person name="Seaver E.C."/>
            <person name="Weisblat D.A."/>
            <person name="Putnam N.H."/>
            <person name="Rokhsar D.S."/>
        </authorList>
    </citation>
    <scope>NUCLEOTIDE SEQUENCE</scope>
    <source>
        <strain evidence="2 4">I ESC-2004</strain>
    </source>
</reference>
<reference evidence="4" key="1">
    <citation type="submission" date="2012-12" db="EMBL/GenBank/DDBJ databases">
        <authorList>
            <person name="Hellsten U."/>
            <person name="Grimwood J."/>
            <person name="Chapman J.A."/>
            <person name="Shapiro H."/>
            <person name="Aerts A."/>
            <person name="Otillar R.P."/>
            <person name="Terry A.Y."/>
            <person name="Boore J.L."/>
            <person name="Simakov O."/>
            <person name="Marletaz F."/>
            <person name="Cho S.-J."/>
            <person name="Edsinger-Gonzales E."/>
            <person name="Havlak P."/>
            <person name="Kuo D.-H."/>
            <person name="Larsson T."/>
            <person name="Lv J."/>
            <person name="Arendt D."/>
            <person name="Savage R."/>
            <person name="Osoegawa K."/>
            <person name="de Jong P."/>
            <person name="Lindberg D.R."/>
            <person name="Seaver E.C."/>
            <person name="Weisblat D.A."/>
            <person name="Putnam N.H."/>
            <person name="Grigoriev I.V."/>
            <person name="Rokhsar D.S."/>
        </authorList>
    </citation>
    <scope>NUCLEOTIDE SEQUENCE</scope>
    <source>
        <strain evidence="4">I ESC-2004</strain>
    </source>
</reference>
<sequence length="131" mass="14435">MSSNLDSAADVSQVFPGDFHKNLRDLLSKIIADKIPDWRKQCINNMVSLPQLVDFNWRVDIKTSADTLSRMSVPTCILQLQVDEKTAGQGFDGVNSTSVELSKETLDAMLDGLGKIRKQLSSVAEPAVIEQ</sequence>
<dbReference type="HOGENOM" id="CLU_118635_0_0_1"/>
<evidence type="ECO:0000259" key="1">
    <source>
        <dbReference type="PROSITE" id="PS51269"/>
    </source>
</evidence>
<evidence type="ECO:0000313" key="4">
    <source>
        <dbReference type="Proteomes" id="UP000014760"/>
    </source>
</evidence>
<dbReference type="AlphaFoldDB" id="R7UZA2"/>
<organism evidence="2">
    <name type="scientific">Capitella teleta</name>
    <name type="common">Polychaete worm</name>
    <dbReference type="NCBI Taxonomy" id="283909"/>
    <lineage>
        <taxon>Eukaryota</taxon>
        <taxon>Metazoa</taxon>
        <taxon>Spiralia</taxon>
        <taxon>Lophotrochozoa</taxon>
        <taxon>Annelida</taxon>
        <taxon>Polychaeta</taxon>
        <taxon>Sedentaria</taxon>
        <taxon>Scolecida</taxon>
        <taxon>Capitellidae</taxon>
        <taxon>Capitella</taxon>
    </lineage>
</organism>
<keyword evidence="4" id="KW-1185">Reference proteome</keyword>
<dbReference type="STRING" id="283909.R7UZA2"/>
<protein>
    <recommendedName>
        <fullName evidence="1">COMM domain-containing protein</fullName>
    </recommendedName>
</protein>
<evidence type="ECO:0000313" key="3">
    <source>
        <dbReference type="EnsemblMetazoa" id="CapteP183930"/>
    </source>
</evidence>
<dbReference type="Pfam" id="PF07258">
    <property type="entry name" value="COMM_domain"/>
    <property type="match status" value="1"/>
</dbReference>
<dbReference type="PROSITE" id="PS51269">
    <property type="entry name" value="COMM"/>
    <property type="match status" value="1"/>
</dbReference>